<dbReference type="InterPro" id="IPR037624">
    <property type="entry name" value="Nup133-like"/>
</dbReference>
<feature type="region of interest" description="Disordered" evidence="8">
    <location>
        <begin position="1"/>
        <end position="50"/>
    </location>
</feature>
<feature type="domain" description="Nucleoporin Nup133/Nup155-like C-terminal" evidence="9">
    <location>
        <begin position="843"/>
        <end position="1129"/>
    </location>
</feature>
<dbReference type="Pfam" id="PF03177">
    <property type="entry name" value="Nucleoporin_C"/>
    <property type="match status" value="1"/>
</dbReference>
<dbReference type="GO" id="GO:0006606">
    <property type="term" value="P:protein import into nucleus"/>
    <property type="evidence" value="ECO:0007669"/>
    <property type="project" value="TreeGrafter"/>
</dbReference>
<proteinExistence type="inferred from homology"/>
<dbReference type="Proteomes" id="UP001050691">
    <property type="component" value="Unassembled WGS sequence"/>
</dbReference>
<keyword evidence="5" id="KW-0653">Protein transport</keyword>
<dbReference type="InterPro" id="IPR007187">
    <property type="entry name" value="Nucleoporin_Nup133/Nup155_C"/>
</dbReference>
<evidence type="ECO:0000256" key="6">
    <source>
        <dbReference type="ARBA" id="ARBA00023010"/>
    </source>
</evidence>
<evidence type="ECO:0000256" key="5">
    <source>
        <dbReference type="ARBA" id="ARBA00022927"/>
    </source>
</evidence>
<keyword evidence="3" id="KW-0813">Transport</keyword>
<gene>
    <name evidence="10" type="ORF">Clacol_006344</name>
</gene>
<feature type="compositionally biased region" description="Polar residues" evidence="8">
    <location>
        <begin position="13"/>
        <end position="22"/>
    </location>
</feature>
<organism evidence="10 11">
    <name type="scientific">Clathrus columnatus</name>
    <dbReference type="NCBI Taxonomy" id="1419009"/>
    <lineage>
        <taxon>Eukaryota</taxon>
        <taxon>Fungi</taxon>
        <taxon>Dikarya</taxon>
        <taxon>Basidiomycota</taxon>
        <taxon>Agaricomycotina</taxon>
        <taxon>Agaricomycetes</taxon>
        <taxon>Phallomycetidae</taxon>
        <taxon>Phallales</taxon>
        <taxon>Clathraceae</taxon>
        <taxon>Clathrus</taxon>
    </lineage>
</organism>
<dbReference type="PANTHER" id="PTHR13405:SF11">
    <property type="entry name" value="NUCLEAR PORE COMPLEX PROTEIN NUP133"/>
    <property type="match status" value="1"/>
</dbReference>
<evidence type="ECO:0000256" key="7">
    <source>
        <dbReference type="ARBA" id="ARBA00023242"/>
    </source>
</evidence>
<dbReference type="AlphaFoldDB" id="A0AAV5AHD5"/>
<protein>
    <recommendedName>
        <fullName evidence="9">Nucleoporin Nup133/Nup155-like C-terminal domain-containing protein</fullName>
    </recommendedName>
</protein>
<keyword evidence="4" id="KW-0509">mRNA transport</keyword>
<evidence type="ECO:0000256" key="4">
    <source>
        <dbReference type="ARBA" id="ARBA00022816"/>
    </source>
</evidence>
<evidence type="ECO:0000313" key="10">
    <source>
        <dbReference type="EMBL" id="GJJ12103.1"/>
    </source>
</evidence>
<comment type="subcellular location">
    <subcellularLocation>
        <location evidence="1">Nucleus envelope</location>
    </subcellularLocation>
</comment>
<evidence type="ECO:0000256" key="2">
    <source>
        <dbReference type="ARBA" id="ARBA00005569"/>
    </source>
</evidence>
<evidence type="ECO:0000256" key="8">
    <source>
        <dbReference type="SAM" id="MobiDB-lite"/>
    </source>
</evidence>
<dbReference type="SUPFAM" id="SSF117289">
    <property type="entry name" value="Nucleoporin domain"/>
    <property type="match status" value="1"/>
</dbReference>
<dbReference type="EMBL" id="BPWL01000007">
    <property type="protein sequence ID" value="GJJ12103.1"/>
    <property type="molecule type" value="Genomic_DNA"/>
</dbReference>
<dbReference type="GO" id="GO:0017056">
    <property type="term" value="F:structural constituent of nuclear pore"/>
    <property type="evidence" value="ECO:0007669"/>
    <property type="project" value="InterPro"/>
</dbReference>
<keyword evidence="7" id="KW-0539">Nucleus</keyword>
<name>A0AAV5AHD5_9AGAM</name>
<evidence type="ECO:0000313" key="11">
    <source>
        <dbReference type="Proteomes" id="UP001050691"/>
    </source>
</evidence>
<dbReference type="PANTHER" id="PTHR13405">
    <property type="entry name" value="NUCLEAR PORE COMPLEX PROTEIN NUP133"/>
    <property type="match status" value="1"/>
</dbReference>
<evidence type="ECO:0000259" key="9">
    <source>
        <dbReference type="Pfam" id="PF03177"/>
    </source>
</evidence>
<comment type="similarity">
    <text evidence="2">Belongs to the nucleoporin Nup133 family.</text>
</comment>
<comment type="caution">
    <text evidence="10">The sequence shown here is derived from an EMBL/GenBank/DDBJ whole genome shotgun (WGS) entry which is preliminary data.</text>
</comment>
<keyword evidence="11" id="KW-1185">Reference proteome</keyword>
<dbReference type="GO" id="GO:0031080">
    <property type="term" value="C:nuclear pore outer ring"/>
    <property type="evidence" value="ECO:0007669"/>
    <property type="project" value="TreeGrafter"/>
</dbReference>
<dbReference type="Gene3D" id="1.20.58.1380">
    <property type="match status" value="1"/>
</dbReference>
<dbReference type="GO" id="GO:0000972">
    <property type="term" value="P:transcription-dependent tethering of RNA polymerase II gene DNA at nuclear periphery"/>
    <property type="evidence" value="ECO:0007669"/>
    <property type="project" value="TreeGrafter"/>
</dbReference>
<keyword evidence="6" id="KW-0811">Translocation</keyword>
<dbReference type="Gene3D" id="2.130.10.10">
    <property type="entry name" value="YVTN repeat-like/Quinoprotein amine dehydrogenase"/>
    <property type="match status" value="1"/>
</dbReference>
<dbReference type="GO" id="GO:0016973">
    <property type="term" value="P:poly(A)+ mRNA export from nucleus"/>
    <property type="evidence" value="ECO:0007669"/>
    <property type="project" value="TreeGrafter"/>
</dbReference>
<evidence type="ECO:0000256" key="3">
    <source>
        <dbReference type="ARBA" id="ARBA00022448"/>
    </source>
</evidence>
<reference evidence="10" key="1">
    <citation type="submission" date="2021-10" db="EMBL/GenBank/DDBJ databases">
        <title>De novo Genome Assembly of Clathrus columnatus (Basidiomycota, Fungi) Using Illumina and Nanopore Sequence Data.</title>
        <authorList>
            <person name="Ogiso-Tanaka E."/>
            <person name="Itagaki H."/>
            <person name="Hosoya T."/>
            <person name="Hosaka K."/>
        </authorList>
    </citation>
    <scope>NUCLEOTIDE SEQUENCE</scope>
    <source>
        <strain evidence="10">MO-923</strain>
    </source>
</reference>
<evidence type="ECO:0000256" key="1">
    <source>
        <dbReference type="ARBA" id="ARBA00004259"/>
    </source>
</evidence>
<dbReference type="InterPro" id="IPR015943">
    <property type="entry name" value="WD40/YVTN_repeat-like_dom_sf"/>
</dbReference>
<sequence length="1175" mass="132263">MLSNISPGRDSPQIHSRTTGFFNGNRGHSPRFVTPTLRRPGGSERSESPSKFMDVDTIYGHERTKQSEEARVFAASNTLTVRLAVFLPREVQQVFNASDPSRDIFAGTVDVLQDKTSYGIVLSVQTCFVWKIDMQTTSHSPTCYIFPVPPADPSLPYPTVPYASFVPFGPSREPGLILVSGSGELRFWDSIGIGLAGAERFSSTKVDLIENDFVTGLERLETTIFILKTTSKLYRLSLTSRPGTGKYIIVATPFSDPDNQPSFWLNPFKTLSKKGHAWDVGSIIAVRQNPCDQSIEKSRGNDGRRTGERLIWVLTDKELMLWNVNLAGGEQCIRTHKVMDMVEDALSRGSESNRRILDVEFLDVAVDSSGDPILLVSHTPLASSSSNITSGPLRMYAIIRLHQSSTSGAMTIKNSIEDLPYELVSRRTPDPRHGHVAVPRFAILETTQEGSSGLTFSQFSDAFSFSSLEPPYQEQIYLKKIEDVILGFGVLQQGDYHDVLILTKSMVLVARPNPFNIAKMRDDVDGGRITVLKSTIRQATKHGIKPDDDRQLIHFKDPDVVASSLSLGAQLSGRENSLKALISFIGDSGALSKLSPTTRENLLTDAEKLVAARGIWLCHNEQVLRAGSVSLLPSAIETYMAKKNLAEGDFLRTFFLIEAPYIEKLVPEIITTAQFELANRHAKNPQLLLQASGLVDALFTSAFTYRSQYRPKYQLNKVMTQPWTSEPELLYSLRRLFEATSTYVETSSAQKSESSNSEEFLLLLQKLASHLFRIFDDKLQYLNLHSEENNSVERERNRLEEEFRSLRPLGRLDFCFQLAEHYRDFYALSELSYRTPVGLTAGRIQNYTDKYKDDFTSQLYRWYIEQGKLQLLFNQDSKNNKYLDDFLEKNPAPRLSWVHDFKNKRYQEAASALLSAARDDTDRETKHLVLSIGKLATMANGPAATPHNKLLAFDTALDFVAIHDSLLQQFMDQGYSTELAVDTRVKRLTATKCSIPSDRAALQGAILQQLLQGKALSEEDAVDLLSMKDNTQYSSNFVDALNIISHSSYMTEERKQFCSRSVWRRIYLHDNWKYIRTVANQTDHELAASLRRTQIYQVLKSPAISTARKVQPSEAITIPTTEDLTSRHPGLASTQIQELIRDYERECKLLFEDGPSDSEFLHVQQLAQDDTSRNA</sequence>
<accession>A0AAV5AHD5</accession>